<evidence type="ECO:0000313" key="3">
    <source>
        <dbReference type="Proteomes" id="UP001178461"/>
    </source>
</evidence>
<evidence type="ECO:0000256" key="1">
    <source>
        <dbReference type="SAM" id="MobiDB-lite"/>
    </source>
</evidence>
<evidence type="ECO:0000313" key="2">
    <source>
        <dbReference type="EMBL" id="CAI5795029.1"/>
    </source>
</evidence>
<accession>A0AA35LG86</accession>
<proteinExistence type="predicted"/>
<organism evidence="2 3">
    <name type="scientific">Podarcis lilfordi</name>
    <name type="common">Lilford's wall lizard</name>
    <dbReference type="NCBI Taxonomy" id="74358"/>
    <lineage>
        <taxon>Eukaryota</taxon>
        <taxon>Metazoa</taxon>
        <taxon>Chordata</taxon>
        <taxon>Craniata</taxon>
        <taxon>Vertebrata</taxon>
        <taxon>Euteleostomi</taxon>
        <taxon>Lepidosauria</taxon>
        <taxon>Squamata</taxon>
        <taxon>Bifurcata</taxon>
        <taxon>Unidentata</taxon>
        <taxon>Episquamata</taxon>
        <taxon>Laterata</taxon>
        <taxon>Lacertibaenia</taxon>
        <taxon>Lacertidae</taxon>
        <taxon>Podarcis</taxon>
    </lineage>
</organism>
<dbReference type="EMBL" id="OX395141">
    <property type="protein sequence ID" value="CAI5795029.1"/>
    <property type="molecule type" value="Genomic_DNA"/>
</dbReference>
<dbReference type="Proteomes" id="UP001178461">
    <property type="component" value="Chromosome 15"/>
</dbReference>
<dbReference type="AlphaFoldDB" id="A0AA35LG86"/>
<protein>
    <submittedName>
        <fullName evidence="2">Uncharacterized protein</fullName>
    </submittedName>
</protein>
<sequence length="116" mass="12859">MRNTSQISKAHKGSHICSSWRNIKQKPLAAGPGYHGNLASHQDPAVHLLESATLARKRPIPYYRPSPSSSSSLTSYSYSRSRSRSYDSYSSSRSRTRTQSRSPSYNSRSSSESAGF</sequence>
<feature type="region of interest" description="Disordered" evidence="1">
    <location>
        <begin position="56"/>
        <end position="116"/>
    </location>
</feature>
<name>A0AA35LG86_9SAUR</name>
<gene>
    <name evidence="2" type="ORF">PODLI_1B042840</name>
</gene>
<feature type="compositionally biased region" description="Low complexity" evidence="1">
    <location>
        <begin position="60"/>
        <end position="116"/>
    </location>
</feature>
<reference evidence="2" key="1">
    <citation type="submission" date="2022-12" db="EMBL/GenBank/DDBJ databases">
        <authorList>
            <person name="Alioto T."/>
            <person name="Alioto T."/>
            <person name="Gomez Garrido J."/>
        </authorList>
    </citation>
    <scope>NUCLEOTIDE SEQUENCE</scope>
</reference>
<keyword evidence="3" id="KW-1185">Reference proteome</keyword>